<dbReference type="AlphaFoldDB" id="A0A379V398"/>
<reference evidence="1 2" key="1">
    <citation type="submission" date="2018-06" db="EMBL/GenBank/DDBJ databases">
        <authorList>
            <consortium name="Pathogen Informatics"/>
            <person name="Doyle S."/>
        </authorList>
    </citation>
    <scope>NUCLEOTIDE SEQUENCE [LARGE SCALE GENOMIC DNA]</scope>
    <source>
        <strain evidence="1 2">NCTC5798</strain>
    </source>
</reference>
<gene>
    <name evidence="1" type="ORF">NCTC5798_05950</name>
</gene>
<accession>A0A379V398</accession>
<name>A0A379V398_SALET</name>
<evidence type="ECO:0000313" key="1">
    <source>
        <dbReference type="EMBL" id="SUG74631.1"/>
    </source>
</evidence>
<dbReference type="Proteomes" id="UP000255534">
    <property type="component" value="Unassembled WGS sequence"/>
</dbReference>
<dbReference type="InterPro" id="IPR021098">
    <property type="entry name" value="Phage_P22_Gp10"/>
</dbReference>
<proteinExistence type="predicted"/>
<organism evidence="1 2">
    <name type="scientific">Salmonella enterica I</name>
    <dbReference type="NCBI Taxonomy" id="59201"/>
    <lineage>
        <taxon>Bacteria</taxon>
        <taxon>Pseudomonadati</taxon>
        <taxon>Pseudomonadota</taxon>
        <taxon>Gammaproteobacteria</taxon>
        <taxon>Enterobacterales</taxon>
        <taxon>Enterobacteriaceae</taxon>
        <taxon>Salmonella</taxon>
    </lineage>
</organism>
<dbReference type="Pfam" id="PF11134">
    <property type="entry name" value="Phage_stabilise"/>
    <property type="match status" value="1"/>
</dbReference>
<evidence type="ECO:0000313" key="2">
    <source>
        <dbReference type="Proteomes" id="UP000255534"/>
    </source>
</evidence>
<protein>
    <submittedName>
        <fullName evidence="1">DNA stabilization protein</fullName>
    </submittedName>
</protein>
<sequence>MAIQQLPMMKGMGKDFKNADYIDYLPINMLATPKEVLNSSGYLRSFPGIAKRNDVNGVSRGVEYNTAQNAVYRVLGSKLYKGETVVGDVAGSGRVSMAHGRTSQAVGVNGQLVEYRYDGTVKTVSNWPTDSGFTQYELGSVRDITRLRGRYAWSKDGTDSWFITDLEDESHPDPIQRTISC</sequence>
<dbReference type="EMBL" id="UGXK01000001">
    <property type="protein sequence ID" value="SUG74631.1"/>
    <property type="molecule type" value="Genomic_DNA"/>
</dbReference>